<sequence length="233" mass="26184">MAPEDLRLQAARRAVDSIGLGFDITRDISFSNCKWASRLILINEQQCRRLEIPGGVSIPDAPNSVRCIRGESLRIHSDVLPLQLMLEHFNREMCLDCKTASGRFCASFGLSDRCVKDFATIKSLAYDGWFMKRYTIELERYHGELNDLVKEAVPSSWDPEALARFIERFGTHVVVGVSMGGKDVLYMRQDHPSNLQPTDLQKLLKDIADKRILFSYLIGGAEAVMKVCTVGNG</sequence>
<dbReference type="Proteomes" id="UP000828941">
    <property type="component" value="Chromosome 5"/>
</dbReference>
<name>A0ACB9P536_BAUVA</name>
<protein>
    <submittedName>
        <fullName evidence="1">Uncharacterized protein</fullName>
    </submittedName>
</protein>
<gene>
    <name evidence="1" type="ORF">L6164_010845</name>
</gene>
<dbReference type="EMBL" id="CM039430">
    <property type="protein sequence ID" value="KAI4343506.1"/>
    <property type="molecule type" value="Genomic_DNA"/>
</dbReference>
<organism evidence="1 2">
    <name type="scientific">Bauhinia variegata</name>
    <name type="common">Purple orchid tree</name>
    <name type="synonym">Phanera variegata</name>
    <dbReference type="NCBI Taxonomy" id="167791"/>
    <lineage>
        <taxon>Eukaryota</taxon>
        <taxon>Viridiplantae</taxon>
        <taxon>Streptophyta</taxon>
        <taxon>Embryophyta</taxon>
        <taxon>Tracheophyta</taxon>
        <taxon>Spermatophyta</taxon>
        <taxon>Magnoliopsida</taxon>
        <taxon>eudicotyledons</taxon>
        <taxon>Gunneridae</taxon>
        <taxon>Pentapetalae</taxon>
        <taxon>rosids</taxon>
        <taxon>fabids</taxon>
        <taxon>Fabales</taxon>
        <taxon>Fabaceae</taxon>
        <taxon>Cercidoideae</taxon>
        <taxon>Cercideae</taxon>
        <taxon>Bauhiniinae</taxon>
        <taxon>Bauhinia</taxon>
    </lineage>
</organism>
<comment type="caution">
    <text evidence="1">The sequence shown here is derived from an EMBL/GenBank/DDBJ whole genome shotgun (WGS) entry which is preliminary data.</text>
</comment>
<accession>A0ACB9P536</accession>
<keyword evidence="2" id="KW-1185">Reference proteome</keyword>
<evidence type="ECO:0000313" key="1">
    <source>
        <dbReference type="EMBL" id="KAI4343506.1"/>
    </source>
</evidence>
<proteinExistence type="predicted"/>
<reference evidence="1 2" key="1">
    <citation type="journal article" date="2022" name="DNA Res.">
        <title>Chromosomal-level genome assembly of the orchid tree Bauhinia variegata (Leguminosae; Cercidoideae) supports the allotetraploid origin hypothesis of Bauhinia.</title>
        <authorList>
            <person name="Zhong Y."/>
            <person name="Chen Y."/>
            <person name="Zheng D."/>
            <person name="Pang J."/>
            <person name="Liu Y."/>
            <person name="Luo S."/>
            <person name="Meng S."/>
            <person name="Qian L."/>
            <person name="Wei D."/>
            <person name="Dai S."/>
            <person name="Zhou R."/>
        </authorList>
    </citation>
    <scope>NUCLEOTIDE SEQUENCE [LARGE SCALE GENOMIC DNA]</scope>
    <source>
        <strain evidence="1">BV-YZ2020</strain>
    </source>
</reference>
<evidence type="ECO:0000313" key="2">
    <source>
        <dbReference type="Proteomes" id="UP000828941"/>
    </source>
</evidence>